<evidence type="ECO:0008006" key="5">
    <source>
        <dbReference type="Google" id="ProtNLM"/>
    </source>
</evidence>
<proteinExistence type="predicted"/>
<accession>A0A0D5YVA5</accession>
<evidence type="ECO:0000313" key="4">
    <source>
        <dbReference type="Proteomes" id="UP000032726"/>
    </source>
</evidence>
<dbReference type="EMBL" id="CP011071">
    <property type="protein sequence ID" value="AKA36160.1"/>
    <property type="molecule type" value="Genomic_DNA"/>
</dbReference>
<evidence type="ECO:0000259" key="2">
    <source>
        <dbReference type="Pfam" id="PF10728"/>
    </source>
</evidence>
<reference evidence="3 4" key="1">
    <citation type="submission" date="2015-03" db="EMBL/GenBank/DDBJ databases">
        <title>Complete genome sequence of Muricauda lutaonensis CC-HSB-11T, isolated from a coastal hot spring.</title>
        <authorList>
            <person name="Kim K.M."/>
        </authorList>
    </citation>
    <scope>NUCLEOTIDE SEQUENCE [LARGE SCALE GENOMIC DNA]</scope>
    <source>
        <strain evidence="3 4">CC-HSB-11</strain>
    </source>
</reference>
<evidence type="ECO:0000313" key="3">
    <source>
        <dbReference type="EMBL" id="AKA36160.1"/>
    </source>
</evidence>
<sequence>MLSVIIIGSGNVAFHLFQAFNCVKHTEVVQVVARNKVALDQFAPETDRATDFGTIKNADVYLLAVSDSAIRELIPYLKTKQGVVAHTSGSVPMTVLSETESYGVFYPLQTFSKEKPVNLSEVPICIEGNNATTLSVLGKLAQSLSGNVHEITSEQRRKLHLAAVFANNFANHLFAISAAICEASHVPFDLLRPLIGETADKVRLLPPEEAQTGPATRNDIETMQRHLDELADPLHKKIYQLLSQSIRQVHEKKL</sequence>
<dbReference type="InterPro" id="IPR037108">
    <property type="entry name" value="TM1727-like_C_sf"/>
</dbReference>
<dbReference type="InterPro" id="IPR018931">
    <property type="entry name" value="DUF2520"/>
</dbReference>
<gene>
    <name evidence="3" type="ORF">VC82_2598</name>
</gene>
<dbReference type="InterPro" id="IPR036291">
    <property type="entry name" value="NAD(P)-bd_dom_sf"/>
</dbReference>
<dbReference type="AlphaFoldDB" id="A0A0D5YVA5"/>
<organism evidence="3 4">
    <name type="scientific">Flagellimonas lutaonensis</name>
    <dbReference type="NCBI Taxonomy" id="516051"/>
    <lineage>
        <taxon>Bacteria</taxon>
        <taxon>Pseudomonadati</taxon>
        <taxon>Bacteroidota</taxon>
        <taxon>Flavobacteriia</taxon>
        <taxon>Flavobacteriales</taxon>
        <taxon>Flavobacteriaceae</taxon>
        <taxon>Flagellimonas</taxon>
    </lineage>
</organism>
<dbReference type="Pfam" id="PF10728">
    <property type="entry name" value="DUF2520"/>
    <property type="match status" value="1"/>
</dbReference>
<name>A0A0D5YVA5_9FLAO</name>
<feature type="domain" description="Putative oxidoreductase/dehydrogenase Rossmann-like" evidence="1">
    <location>
        <begin position="2"/>
        <end position="101"/>
    </location>
</feature>
<dbReference type="InterPro" id="IPR008927">
    <property type="entry name" value="6-PGluconate_DH-like_C_sf"/>
</dbReference>
<protein>
    <recommendedName>
        <fullName evidence="5">DUF2520 domain-containing protein</fullName>
    </recommendedName>
</protein>
<dbReference type="PATRIC" id="fig|516051.4.peg.2665"/>
<dbReference type="HOGENOM" id="CLU_055635_1_1_10"/>
<dbReference type="PANTHER" id="PTHR40459:SF1">
    <property type="entry name" value="CONSERVED HYPOTHETICAL ALANINE AND LEUCINE RICH PROTEIN"/>
    <property type="match status" value="1"/>
</dbReference>
<dbReference type="RefSeq" id="WP_045802733.1">
    <property type="nucleotide sequence ID" value="NZ_CP011071.1"/>
</dbReference>
<dbReference type="InterPro" id="IPR019665">
    <property type="entry name" value="OxRdtase/DH_put_Rossmann_dom"/>
</dbReference>
<dbReference type="PANTHER" id="PTHR40459">
    <property type="entry name" value="CONSERVED HYPOTHETICAL ALANINE AND LEUCINE RICH PROTEIN"/>
    <property type="match status" value="1"/>
</dbReference>
<keyword evidence="4" id="KW-1185">Reference proteome</keyword>
<dbReference type="Gene3D" id="3.40.50.720">
    <property type="entry name" value="NAD(P)-binding Rossmann-like Domain"/>
    <property type="match status" value="1"/>
</dbReference>
<dbReference type="SUPFAM" id="SSF51735">
    <property type="entry name" value="NAD(P)-binding Rossmann-fold domains"/>
    <property type="match status" value="1"/>
</dbReference>
<dbReference type="Proteomes" id="UP000032726">
    <property type="component" value="Chromosome"/>
</dbReference>
<dbReference type="Pfam" id="PF10727">
    <property type="entry name" value="Rossmann-like"/>
    <property type="match status" value="1"/>
</dbReference>
<dbReference type="Gene3D" id="1.10.1040.20">
    <property type="entry name" value="ProC-like, C-terminal domain"/>
    <property type="match status" value="1"/>
</dbReference>
<evidence type="ECO:0000259" key="1">
    <source>
        <dbReference type="Pfam" id="PF10727"/>
    </source>
</evidence>
<dbReference type="STRING" id="516051.VC82_2598"/>
<dbReference type="SUPFAM" id="SSF48179">
    <property type="entry name" value="6-phosphogluconate dehydrogenase C-terminal domain-like"/>
    <property type="match status" value="1"/>
</dbReference>
<feature type="domain" description="DUF2520" evidence="2">
    <location>
        <begin position="122"/>
        <end position="246"/>
    </location>
</feature>
<dbReference type="KEGG" id="mlt:VC82_2598"/>
<dbReference type="OrthoDB" id="9810755at2"/>